<keyword evidence="2" id="KW-0175">Coiled coil</keyword>
<feature type="repeat" description="TPR" evidence="1">
    <location>
        <begin position="572"/>
        <end position="605"/>
    </location>
</feature>
<feature type="compositionally biased region" description="Low complexity" evidence="3">
    <location>
        <begin position="157"/>
        <end position="179"/>
    </location>
</feature>
<evidence type="ECO:0000313" key="5">
    <source>
        <dbReference type="Proteomes" id="UP000823872"/>
    </source>
</evidence>
<dbReference type="Proteomes" id="UP000823872">
    <property type="component" value="Chromosome C1"/>
</dbReference>
<dbReference type="SUPFAM" id="SSF48452">
    <property type="entry name" value="TPR-like"/>
    <property type="match status" value="1"/>
</dbReference>
<reference evidence="4" key="3">
    <citation type="submission" date="2025-09" db="UniProtKB">
        <authorList>
            <consortium name="Ensembl"/>
        </authorList>
    </citation>
    <scope>IDENTIFICATION</scope>
    <source>
        <strain evidence="4">breed Abyssinian</strain>
    </source>
</reference>
<dbReference type="PANTHER" id="PTHR44874:SF1">
    <property type="entry name" value="TETRATRICOPEPTIDE REPEAT PROTEIN 34"/>
    <property type="match status" value="1"/>
</dbReference>
<dbReference type="PANTHER" id="PTHR44874">
    <property type="entry name" value="TETRATRICOPEPTIDE REPEAT PROTEIN 34"/>
    <property type="match status" value="1"/>
</dbReference>
<evidence type="ECO:0000256" key="1">
    <source>
        <dbReference type="PROSITE-ProRule" id="PRU00339"/>
    </source>
</evidence>
<sequence length="674" mass="71325">MRASRWNRVRGHVPGEGVRLWVRHSGSLSPCAGPRGWAGRMPGTFRSGTWVFSERPAGAAAGLSVGPSGSESRGHAHPGLAPPGTGSGPRAFAPRLPKDSGASVPLGLESPLSPRFPFGPAACGPPWLGGGGAARGHWDPRPHGEQPSAPRFPALSGPGTRRPRPGAGPLSPAPGSSRSWATPLPPCEETWGRRGLGIRRRGEGAPGDCPALQLVKKVVQSGDTACLQPTLDVFSHEDRQLLRGHCHARALAILRARPSGAEGAAHTREAIAYLSLAIFAAGSQAVESLLIRAHCYGLLGQKKTAMFDFNSVLRAEPKNVQALCGRALLALALDRQKEAVDDILLALKLDARTAVPEIRSLKPEAQALVTRGLSSRCRALLSQASDAGVPLSDEDAQGLIAAGEALVEIDGGQPGWYILLADVLTAAGSYEEAGACLQKAPRATPLSAAARARWGLLQLKKGDVPAAARDLQCLAEADAQELGFLLQLLEASERQSLTQAAAREAHALLNSGQPGRALGYCSLAVLAGGSDARHLRLRATCLAELQEFERALEDLDRVLREDGRDGGLPTQVEDLCSRGRLLLSLGDEARATGAFTRALELAPALAQSSLWERPGRDPTAQVFLHQGQTLMEEQRYAEAWTAAENGLLVDPEHSGLKRLKARVRREASLGCRLH</sequence>
<evidence type="ECO:0000256" key="3">
    <source>
        <dbReference type="SAM" id="MobiDB-lite"/>
    </source>
</evidence>
<keyword evidence="1" id="KW-0802">TPR repeat</keyword>
<proteinExistence type="predicted"/>
<organism evidence="4 5">
    <name type="scientific">Felis catus</name>
    <name type="common">Cat</name>
    <name type="synonym">Felis silvestris catus</name>
    <dbReference type="NCBI Taxonomy" id="9685"/>
    <lineage>
        <taxon>Eukaryota</taxon>
        <taxon>Metazoa</taxon>
        <taxon>Chordata</taxon>
        <taxon>Craniata</taxon>
        <taxon>Vertebrata</taxon>
        <taxon>Euteleostomi</taxon>
        <taxon>Mammalia</taxon>
        <taxon>Eutheria</taxon>
        <taxon>Laurasiatheria</taxon>
        <taxon>Carnivora</taxon>
        <taxon>Feliformia</taxon>
        <taxon>Felidae</taxon>
        <taxon>Felinae</taxon>
        <taxon>Felis</taxon>
    </lineage>
</organism>
<feature type="coiled-coil region" evidence="2">
    <location>
        <begin position="538"/>
        <end position="565"/>
    </location>
</feature>
<feature type="region of interest" description="Disordered" evidence="3">
    <location>
        <begin position="59"/>
        <end position="108"/>
    </location>
</feature>
<dbReference type="InterPro" id="IPR011990">
    <property type="entry name" value="TPR-like_helical_dom_sf"/>
</dbReference>
<accession>A0ABI7ZBY4</accession>
<gene>
    <name evidence="4" type="primary">TTC34</name>
</gene>
<dbReference type="InterPro" id="IPR019734">
    <property type="entry name" value="TPR_rpt"/>
</dbReference>
<name>A0ABI7ZBY4_FELCA</name>
<reference evidence="4" key="2">
    <citation type="submission" date="2025-08" db="UniProtKB">
        <authorList>
            <consortium name="Ensembl"/>
        </authorList>
    </citation>
    <scope>IDENTIFICATION</scope>
    <source>
        <strain evidence="4">breed Abyssinian</strain>
    </source>
</reference>
<evidence type="ECO:0008006" key="6">
    <source>
        <dbReference type="Google" id="ProtNLM"/>
    </source>
</evidence>
<reference evidence="4 5" key="1">
    <citation type="submission" date="2021-02" db="EMBL/GenBank/DDBJ databases">
        <title>Safari Cat Assemblies.</title>
        <authorList>
            <person name="Bredemeyer K.R."/>
            <person name="Murphy W.J."/>
        </authorList>
    </citation>
    <scope>NUCLEOTIDE SEQUENCE [LARGE SCALE GENOMIC DNA]</scope>
</reference>
<dbReference type="InterPro" id="IPR042161">
    <property type="entry name" value="TTC34"/>
</dbReference>
<evidence type="ECO:0000313" key="4">
    <source>
        <dbReference type="Ensembl" id="ENSFCTP00005044610.1"/>
    </source>
</evidence>
<dbReference type="PROSITE" id="PS50005">
    <property type="entry name" value="TPR"/>
    <property type="match status" value="1"/>
</dbReference>
<feature type="region of interest" description="Disordered" evidence="3">
    <location>
        <begin position="127"/>
        <end position="192"/>
    </location>
</feature>
<protein>
    <recommendedName>
        <fullName evidence="6">Tetratricopeptide repeat domain 34</fullName>
    </recommendedName>
</protein>
<dbReference type="Ensembl" id="ENSFCTT00005060807.1">
    <property type="protein sequence ID" value="ENSFCTP00005044610.1"/>
    <property type="gene ID" value="ENSFCTG00005021170.1"/>
</dbReference>
<evidence type="ECO:0000256" key="2">
    <source>
        <dbReference type="SAM" id="Coils"/>
    </source>
</evidence>
<dbReference type="SMART" id="SM00028">
    <property type="entry name" value="TPR"/>
    <property type="match status" value="7"/>
</dbReference>
<dbReference type="GeneTree" id="ENSGT00390000003047"/>
<keyword evidence="5" id="KW-1185">Reference proteome</keyword>
<dbReference type="Gene3D" id="1.25.40.10">
    <property type="entry name" value="Tetratricopeptide repeat domain"/>
    <property type="match status" value="2"/>
</dbReference>